<evidence type="ECO:0000313" key="11">
    <source>
        <dbReference type="Proteomes" id="UP000294325"/>
    </source>
</evidence>
<proteinExistence type="inferred from homology"/>
<evidence type="ECO:0000256" key="2">
    <source>
        <dbReference type="ARBA" id="ARBA00007452"/>
    </source>
</evidence>
<evidence type="ECO:0000256" key="8">
    <source>
        <dbReference type="HAMAP-Rule" id="MF_00201"/>
    </source>
</evidence>
<evidence type="ECO:0000256" key="6">
    <source>
        <dbReference type="ARBA" id="ARBA00023204"/>
    </source>
</evidence>
<evidence type="ECO:0000259" key="9">
    <source>
        <dbReference type="Pfam" id="PF11967"/>
    </source>
</evidence>
<dbReference type="InterPro" id="IPR022572">
    <property type="entry name" value="DNA_rep/recomb_RecO_N"/>
</dbReference>
<gene>
    <name evidence="8 10" type="primary">recO</name>
    <name evidence="10" type="ORF">E3U44_09435</name>
</gene>
<evidence type="ECO:0000256" key="5">
    <source>
        <dbReference type="ARBA" id="ARBA00023172"/>
    </source>
</evidence>
<dbReference type="Proteomes" id="UP000294325">
    <property type="component" value="Chromosome"/>
</dbReference>
<dbReference type="GO" id="GO:0006310">
    <property type="term" value="P:DNA recombination"/>
    <property type="evidence" value="ECO:0007669"/>
    <property type="project" value="UniProtKB-UniRule"/>
</dbReference>
<comment type="similarity">
    <text evidence="2 8">Belongs to the RecO family.</text>
</comment>
<dbReference type="InterPro" id="IPR042242">
    <property type="entry name" value="RecO_C"/>
</dbReference>
<dbReference type="GO" id="GO:0006302">
    <property type="term" value="P:double-strand break repair"/>
    <property type="evidence" value="ECO:0007669"/>
    <property type="project" value="TreeGrafter"/>
</dbReference>
<dbReference type="InterPro" id="IPR012340">
    <property type="entry name" value="NA-bd_OB-fold"/>
</dbReference>
<dbReference type="SUPFAM" id="SSF50249">
    <property type="entry name" value="Nucleic acid-binding proteins"/>
    <property type="match status" value="1"/>
</dbReference>
<dbReference type="EMBL" id="CP038033">
    <property type="protein sequence ID" value="QBQ54704.1"/>
    <property type="molecule type" value="Genomic_DNA"/>
</dbReference>
<evidence type="ECO:0000256" key="4">
    <source>
        <dbReference type="ARBA" id="ARBA00022763"/>
    </source>
</evidence>
<dbReference type="AlphaFoldDB" id="A0A4P7BZS5"/>
<dbReference type="PANTHER" id="PTHR33991:SF1">
    <property type="entry name" value="DNA REPAIR PROTEIN RECO"/>
    <property type="match status" value="1"/>
</dbReference>
<keyword evidence="11" id="KW-1185">Reference proteome</keyword>
<keyword evidence="6 8" id="KW-0234">DNA repair</keyword>
<dbReference type="HAMAP" id="MF_00201">
    <property type="entry name" value="RecO"/>
    <property type="match status" value="1"/>
</dbReference>
<keyword evidence="5 8" id="KW-0233">DNA recombination</keyword>
<dbReference type="PANTHER" id="PTHR33991">
    <property type="entry name" value="DNA REPAIR PROTEIN RECO"/>
    <property type="match status" value="1"/>
</dbReference>
<name>A0A4P7BZS5_9GAMM</name>
<sequence length="249" mass="28142">MRVDLQPAYVLHLRPYRETSALVEIFTQDYGRVGLVAKGVRQRRSKAIGLLQPFCPLLLSWVGRSDLVTLTGAEAMGRGSALTGEGLVCAFYLNELLLRLLPCHDPIEALFSVYAHSLPPLANPQQRQQSLRLFERDLLAYLGYGLTLTHEADTYRPIEAEQWYSYQQEKGPQRLQSEDGGGMKVRGRTLQALARGELADPVSLREAKQLLRWLLAFQLGDKPLKSRDLLEELRQLGKASRKMKAHECK</sequence>
<organism evidence="10 11">
    <name type="scientific">Nitrosococcus wardiae</name>
    <dbReference type="NCBI Taxonomy" id="1814290"/>
    <lineage>
        <taxon>Bacteria</taxon>
        <taxon>Pseudomonadati</taxon>
        <taxon>Pseudomonadota</taxon>
        <taxon>Gammaproteobacteria</taxon>
        <taxon>Chromatiales</taxon>
        <taxon>Chromatiaceae</taxon>
        <taxon>Nitrosococcus</taxon>
    </lineage>
</organism>
<feature type="domain" description="DNA replication/recombination mediator RecO N-terminal" evidence="9">
    <location>
        <begin position="5"/>
        <end position="75"/>
    </location>
</feature>
<accession>A0A4P7BZS5</accession>
<evidence type="ECO:0000256" key="7">
    <source>
        <dbReference type="ARBA" id="ARBA00033409"/>
    </source>
</evidence>
<dbReference type="Gene3D" id="2.40.50.140">
    <property type="entry name" value="Nucleic acid-binding proteins"/>
    <property type="match status" value="1"/>
</dbReference>
<dbReference type="SUPFAM" id="SSF57863">
    <property type="entry name" value="ArfGap/RecO-like zinc finger"/>
    <property type="match status" value="1"/>
</dbReference>
<dbReference type="RefSeq" id="WP_134357897.1">
    <property type="nucleotide sequence ID" value="NZ_CP038033.1"/>
</dbReference>
<dbReference type="Gene3D" id="1.20.1440.120">
    <property type="entry name" value="Recombination protein O, C-terminal domain"/>
    <property type="match status" value="1"/>
</dbReference>
<dbReference type="InterPro" id="IPR003717">
    <property type="entry name" value="RecO"/>
</dbReference>
<dbReference type="Pfam" id="PF11967">
    <property type="entry name" value="RecO_N"/>
    <property type="match status" value="1"/>
</dbReference>
<dbReference type="KEGG" id="nwr:E3U44_09435"/>
<dbReference type="OrthoDB" id="9804792at2"/>
<dbReference type="NCBIfam" id="TIGR00613">
    <property type="entry name" value="reco"/>
    <property type="match status" value="1"/>
</dbReference>
<dbReference type="GO" id="GO:0043590">
    <property type="term" value="C:bacterial nucleoid"/>
    <property type="evidence" value="ECO:0007669"/>
    <property type="project" value="TreeGrafter"/>
</dbReference>
<reference evidence="10 11" key="1">
    <citation type="submission" date="2019-03" db="EMBL/GenBank/DDBJ databases">
        <title>The genome sequence of Nitrosococcus wardiae strain D1FHST reveals the archetypal metabolic capacity of ammonia-oxidizing Gammaproteobacteria.</title>
        <authorList>
            <person name="Wang L."/>
            <person name="Lim C.K."/>
            <person name="Hanson T.E."/>
            <person name="Dang H."/>
            <person name="Klotz M.G."/>
        </authorList>
    </citation>
    <scope>NUCLEOTIDE SEQUENCE [LARGE SCALE GENOMIC DNA]</scope>
    <source>
        <strain evidence="10 11">D1FHS</strain>
    </source>
</reference>
<comment type="function">
    <text evidence="1 8">Involved in DNA repair and RecF pathway recombination.</text>
</comment>
<evidence type="ECO:0000256" key="1">
    <source>
        <dbReference type="ARBA" id="ARBA00003065"/>
    </source>
</evidence>
<dbReference type="InterPro" id="IPR037278">
    <property type="entry name" value="ARFGAP/RecO"/>
</dbReference>
<evidence type="ECO:0000256" key="3">
    <source>
        <dbReference type="ARBA" id="ARBA00021310"/>
    </source>
</evidence>
<protein>
    <recommendedName>
        <fullName evidence="3 8">DNA repair protein RecO</fullName>
    </recommendedName>
    <alternativeName>
        <fullName evidence="7 8">Recombination protein O</fullName>
    </alternativeName>
</protein>
<dbReference type="Pfam" id="PF02565">
    <property type="entry name" value="RecO_C"/>
    <property type="match status" value="1"/>
</dbReference>
<evidence type="ECO:0000313" key="10">
    <source>
        <dbReference type="EMBL" id="QBQ54704.1"/>
    </source>
</evidence>
<keyword evidence="4 8" id="KW-0227">DNA damage</keyword>